<protein>
    <submittedName>
        <fullName evidence="1">Uncharacterized protein</fullName>
    </submittedName>
</protein>
<gene>
    <name evidence="1" type="ORF">VP01_897g4</name>
</gene>
<evidence type="ECO:0000313" key="1">
    <source>
        <dbReference type="EMBL" id="KNZ44631.1"/>
    </source>
</evidence>
<accession>A0A0L6U7Y9</accession>
<dbReference type="EMBL" id="LAVV01014581">
    <property type="protein sequence ID" value="KNZ44631.1"/>
    <property type="molecule type" value="Genomic_DNA"/>
</dbReference>
<dbReference type="OrthoDB" id="42561at2759"/>
<name>A0A0L6U7Y9_9BASI</name>
<evidence type="ECO:0000313" key="2">
    <source>
        <dbReference type="Proteomes" id="UP000037035"/>
    </source>
</evidence>
<reference evidence="1 2" key="1">
    <citation type="submission" date="2015-08" db="EMBL/GenBank/DDBJ databases">
        <title>Next Generation Sequencing and Analysis of the Genome of Puccinia sorghi L Schw, the Causal Agent of Maize Common Rust.</title>
        <authorList>
            <person name="Rochi L."/>
            <person name="Burguener G."/>
            <person name="Darino M."/>
            <person name="Turjanski A."/>
            <person name="Kreff E."/>
            <person name="Dieguez M.J."/>
            <person name="Sacco F."/>
        </authorList>
    </citation>
    <scope>NUCLEOTIDE SEQUENCE [LARGE SCALE GENOMIC DNA]</scope>
    <source>
        <strain evidence="1 2">RO10H11247</strain>
    </source>
</reference>
<dbReference type="VEuPathDB" id="FungiDB:VP01_897g4"/>
<sequence>MWQSVEFMLPLSNCSLKNKGQFINNQFELPHNSIQKVGFKSWRKKRRRSLESSRSSASVIFTRPKVKAMCTFYLRFWPGDWPQIGGPRRRG</sequence>
<keyword evidence="2" id="KW-1185">Reference proteome</keyword>
<comment type="caution">
    <text evidence="1">The sequence shown here is derived from an EMBL/GenBank/DDBJ whole genome shotgun (WGS) entry which is preliminary data.</text>
</comment>
<organism evidence="1 2">
    <name type="scientific">Puccinia sorghi</name>
    <dbReference type="NCBI Taxonomy" id="27349"/>
    <lineage>
        <taxon>Eukaryota</taxon>
        <taxon>Fungi</taxon>
        <taxon>Dikarya</taxon>
        <taxon>Basidiomycota</taxon>
        <taxon>Pucciniomycotina</taxon>
        <taxon>Pucciniomycetes</taxon>
        <taxon>Pucciniales</taxon>
        <taxon>Pucciniaceae</taxon>
        <taxon>Puccinia</taxon>
    </lineage>
</organism>
<dbReference type="Proteomes" id="UP000037035">
    <property type="component" value="Unassembled WGS sequence"/>
</dbReference>
<dbReference type="AlphaFoldDB" id="A0A0L6U7Y9"/>
<proteinExistence type="predicted"/>